<dbReference type="Pfam" id="PF14027">
    <property type="entry name" value="Questin_oxidase"/>
    <property type="match status" value="1"/>
</dbReference>
<keyword evidence="3" id="KW-1185">Reference proteome</keyword>
<evidence type="ECO:0000313" key="3">
    <source>
        <dbReference type="Proteomes" id="UP001497453"/>
    </source>
</evidence>
<dbReference type="InterPro" id="IPR025337">
    <property type="entry name" value="Questin_oxidase-like"/>
</dbReference>
<sequence length="529" mass="57883">MDTSPETLTSLFPVPSPSPKNFGLVPTRIPGLTYDSAQALLECLKDNHRKRHIFFNDRHFHNHASHHLLAIYALGADRKLLQTAYQTHVIYQRPSFPSPGEITVENWKDHLGNDKYYQAYVTFFTDLLLEKGGATVFEDYILSKNANLAVGPNSQEPPYLLSRYLGGFLHPLIHTGYGAEFGQLGMWAEGLAEACVQSPDPPALVPESLFGALAPKAGGLVSQLTSLALSSSPTSQGKTSSPHALAILAHVAADPAFKPSAIGLPPPDDANENSLQRVARVVGDKLLGFLNEWTVESDQQDLEKKLEEVFWMNALIYSVGGWSGREQGGDEKKEFNGDFFLMHLVTSSLFLPSLIAQLKPSSAVLLLRTYFVTSLALYIARGRPALPIAEFYQATNAVPVPPGVHPTPCGVTYKEQPASDHDLTSQDKAWADATKIITPNPWLPIIQTTLVHPNEHLCKLQRSLAHFASEFGQTAPGTFSFLVGPSGLDGADVLDGTLFIRAAGLTANRLGWMREGQNERGWDMTGFFQ</sequence>
<keyword evidence="1" id="KW-0560">Oxidoreductase</keyword>
<organism evidence="2 3">
    <name type="scientific">Somion occarium</name>
    <dbReference type="NCBI Taxonomy" id="3059160"/>
    <lineage>
        <taxon>Eukaryota</taxon>
        <taxon>Fungi</taxon>
        <taxon>Dikarya</taxon>
        <taxon>Basidiomycota</taxon>
        <taxon>Agaricomycotina</taxon>
        <taxon>Agaricomycetes</taxon>
        <taxon>Polyporales</taxon>
        <taxon>Cerrenaceae</taxon>
        <taxon>Somion</taxon>
    </lineage>
</organism>
<dbReference type="PANTHER" id="PTHR35870">
    <property type="entry name" value="PROTEIN, PUTATIVE (AFU_ORTHOLOGUE AFUA_5G03330)-RELATED"/>
    <property type="match status" value="1"/>
</dbReference>
<dbReference type="Proteomes" id="UP001497453">
    <property type="component" value="Chromosome 2"/>
</dbReference>
<name>A0ABP1D7L6_9APHY</name>
<evidence type="ECO:0000256" key="1">
    <source>
        <dbReference type="ARBA" id="ARBA00023002"/>
    </source>
</evidence>
<accession>A0ABP1D7L6</accession>
<dbReference type="EMBL" id="OZ037945">
    <property type="protein sequence ID" value="CAL1702714.1"/>
    <property type="molecule type" value="Genomic_DNA"/>
</dbReference>
<evidence type="ECO:0000313" key="2">
    <source>
        <dbReference type="EMBL" id="CAL1702714.1"/>
    </source>
</evidence>
<protein>
    <recommendedName>
        <fullName evidence="4">Oxidoreductase AflY</fullName>
    </recommendedName>
</protein>
<dbReference type="PANTHER" id="PTHR35870:SF1">
    <property type="entry name" value="PROTEIN, PUTATIVE (AFU_ORTHOLOGUE AFUA_5G03330)-RELATED"/>
    <property type="match status" value="1"/>
</dbReference>
<reference evidence="3" key="1">
    <citation type="submission" date="2024-04" db="EMBL/GenBank/DDBJ databases">
        <authorList>
            <person name="Shaw F."/>
            <person name="Minotto A."/>
        </authorList>
    </citation>
    <scope>NUCLEOTIDE SEQUENCE [LARGE SCALE GENOMIC DNA]</scope>
</reference>
<proteinExistence type="predicted"/>
<evidence type="ECO:0008006" key="4">
    <source>
        <dbReference type="Google" id="ProtNLM"/>
    </source>
</evidence>
<gene>
    <name evidence="2" type="ORF">GFSPODELE1_LOCUS4188</name>
</gene>